<name>A0A4Z0Q0K8_9BACT</name>
<proteinExistence type="predicted"/>
<sequence>MEPTGQYRYRLYHCQVAAATGEGLVQESALERVLDDTDFLPDVTLFYQRLTSGIAQLPR</sequence>
<dbReference type="RefSeq" id="WP_135398581.1">
    <property type="nucleotide sequence ID" value="NZ_SRMB01000006.1"/>
</dbReference>
<organism evidence="1 2">
    <name type="scientific">Hymenobacter metallicola</name>
    <dbReference type="NCBI Taxonomy" id="2563114"/>
    <lineage>
        <taxon>Bacteria</taxon>
        <taxon>Pseudomonadati</taxon>
        <taxon>Bacteroidota</taxon>
        <taxon>Cytophagia</taxon>
        <taxon>Cytophagales</taxon>
        <taxon>Hymenobacteraceae</taxon>
        <taxon>Hymenobacter</taxon>
    </lineage>
</organism>
<dbReference type="AlphaFoldDB" id="A0A4Z0Q0K8"/>
<reference evidence="1 2" key="1">
    <citation type="submission" date="2019-04" db="EMBL/GenBank/DDBJ databases">
        <authorList>
            <person name="Feng G."/>
            <person name="Zhang J."/>
            <person name="Zhu H."/>
        </authorList>
    </citation>
    <scope>NUCLEOTIDE SEQUENCE [LARGE SCALE GENOMIC DNA]</scope>
    <source>
        <strain evidence="1 2">9PBR-1</strain>
    </source>
</reference>
<dbReference type="EMBL" id="SRMB01000006">
    <property type="protein sequence ID" value="TGE22693.1"/>
    <property type="molecule type" value="Genomic_DNA"/>
</dbReference>
<gene>
    <name evidence="1" type="ORF">E5K02_23455</name>
</gene>
<keyword evidence="2" id="KW-1185">Reference proteome</keyword>
<dbReference type="Proteomes" id="UP000298471">
    <property type="component" value="Unassembled WGS sequence"/>
</dbReference>
<accession>A0A4Z0Q0K8</accession>
<protein>
    <submittedName>
        <fullName evidence="1">Uncharacterized protein</fullName>
    </submittedName>
</protein>
<evidence type="ECO:0000313" key="1">
    <source>
        <dbReference type="EMBL" id="TGE22693.1"/>
    </source>
</evidence>
<comment type="caution">
    <text evidence="1">The sequence shown here is derived from an EMBL/GenBank/DDBJ whole genome shotgun (WGS) entry which is preliminary data.</text>
</comment>
<evidence type="ECO:0000313" key="2">
    <source>
        <dbReference type="Proteomes" id="UP000298471"/>
    </source>
</evidence>